<comment type="caution">
    <text evidence="19">The sequence shown here is derived from an EMBL/GenBank/DDBJ whole genome shotgun (WGS) entry which is preliminary data.</text>
</comment>
<keyword evidence="15" id="KW-0449">Lipoprotein</keyword>
<dbReference type="EMBL" id="CAWYQH010000001">
    <property type="protein sequence ID" value="CAK8671130.1"/>
    <property type="molecule type" value="Genomic_DNA"/>
</dbReference>
<dbReference type="Pfam" id="PF07830">
    <property type="entry name" value="PP2C_C"/>
    <property type="match status" value="1"/>
</dbReference>
<evidence type="ECO:0000256" key="12">
    <source>
        <dbReference type="ARBA" id="ARBA00022912"/>
    </source>
</evidence>
<evidence type="ECO:0000256" key="4">
    <source>
        <dbReference type="ARBA" id="ARBA00004635"/>
    </source>
</evidence>
<keyword evidence="20" id="KW-1185">Reference proteome</keyword>
<evidence type="ECO:0000256" key="7">
    <source>
        <dbReference type="ARBA" id="ARBA00022553"/>
    </source>
</evidence>
<reference evidence="19 20" key="1">
    <citation type="submission" date="2024-02" db="EMBL/GenBank/DDBJ databases">
        <authorList>
            <person name="Daric V."/>
            <person name="Darras S."/>
        </authorList>
    </citation>
    <scope>NUCLEOTIDE SEQUENCE [LARGE SCALE GENOMIC DNA]</scope>
</reference>
<keyword evidence="8" id="KW-0519">Myristate</keyword>
<gene>
    <name evidence="19" type="ORF">CVLEPA_LOCUS149</name>
</gene>
<evidence type="ECO:0000313" key="20">
    <source>
        <dbReference type="Proteomes" id="UP001642483"/>
    </source>
</evidence>
<evidence type="ECO:0000256" key="16">
    <source>
        <dbReference type="RuleBase" id="RU003465"/>
    </source>
</evidence>
<dbReference type="InterPro" id="IPR001932">
    <property type="entry name" value="PPM-type_phosphatase-like_dom"/>
</dbReference>
<dbReference type="SUPFAM" id="SSF81606">
    <property type="entry name" value="PP2C-like"/>
    <property type="match status" value="1"/>
</dbReference>
<keyword evidence="9" id="KW-0479">Metal-binding</keyword>
<dbReference type="Gene3D" id="3.60.40.10">
    <property type="entry name" value="PPM-type phosphatase domain"/>
    <property type="match status" value="1"/>
</dbReference>
<dbReference type="InterPro" id="IPR036580">
    <property type="entry name" value="PP2C_C_sf"/>
</dbReference>
<dbReference type="Proteomes" id="UP001642483">
    <property type="component" value="Unassembled WGS sequence"/>
</dbReference>
<name>A0ABP0EY70_CLALP</name>
<dbReference type="InterPro" id="IPR015655">
    <property type="entry name" value="PP2C"/>
</dbReference>
<comment type="cofactor">
    <cofactor evidence="1">
        <name>Mn(2+)</name>
        <dbReference type="ChEBI" id="CHEBI:29035"/>
    </cofactor>
</comment>
<comment type="cofactor">
    <cofactor evidence="2">
        <name>Mg(2+)</name>
        <dbReference type="ChEBI" id="CHEBI:18420"/>
    </cofactor>
</comment>
<evidence type="ECO:0000256" key="9">
    <source>
        <dbReference type="ARBA" id="ARBA00022723"/>
    </source>
</evidence>
<comment type="similarity">
    <text evidence="5 16">Belongs to the PP2C family.</text>
</comment>
<sequence>MGAFLDKPKVEKENEDGRGNEVDYAVSSMQGWRVDMEDSHTAKLSLDGLPNWSFFAVFDGHAGSKVAEYSSQHLLEVILEQKNIKQLISDGGENEEEELIKKAVTEAFLKLDVTMREISDAKNGFDRSGSTSVCVLISPSRYYFINCGDSRAMLCRQGEVHFATADHKPNNPIERERIQNAGGSVMIQRVNGSLAVSRALGDYEYKNVENKGPTEQLVSPEPDITVIERNSKEDEFLVLACDGIYDVSTNEELCSYIMSRLRITENLTDICNDVVDMSLNKGSRDNMTLVLLGFPAIPKPTEKAREQEKKLDDSLRDMMKDICTRAKDSRGNNVDFSFVLETFINEHEKIEGLPPGGGIYSKRGFLESVYKEFFPEGSSAINGDACDIDELGPDSETSTPMESESGV</sequence>
<keyword evidence="14" id="KW-0464">Manganese</keyword>
<evidence type="ECO:0000256" key="17">
    <source>
        <dbReference type="SAM" id="MobiDB-lite"/>
    </source>
</evidence>
<feature type="compositionally biased region" description="Polar residues" evidence="17">
    <location>
        <begin position="395"/>
        <end position="407"/>
    </location>
</feature>
<evidence type="ECO:0000256" key="8">
    <source>
        <dbReference type="ARBA" id="ARBA00022707"/>
    </source>
</evidence>
<dbReference type="PANTHER" id="PTHR47992">
    <property type="entry name" value="PROTEIN PHOSPHATASE"/>
    <property type="match status" value="1"/>
</dbReference>
<organism evidence="19 20">
    <name type="scientific">Clavelina lepadiformis</name>
    <name type="common">Light-bulb sea squirt</name>
    <name type="synonym">Ascidia lepadiformis</name>
    <dbReference type="NCBI Taxonomy" id="159417"/>
    <lineage>
        <taxon>Eukaryota</taxon>
        <taxon>Metazoa</taxon>
        <taxon>Chordata</taxon>
        <taxon>Tunicata</taxon>
        <taxon>Ascidiacea</taxon>
        <taxon>Aplousobranchia</taxon>
        <taxon>Clavelinidae</taxon>
        <taxon>Clavelina</taxon>
    </lineage>
</organism>
<dbReference type="Gene3D" id="1.10.10.430">
    <property type="entry name" value="Phosphatase 2C, C-terminal domain suprefamily"/>
    <property type="match status" value="1"/>
</dbReference>
<evidence type="ECO:0000256" key="6">
    <source>
        <dbReference type="ARBA" id="ARBA00022490"/>
    </source>
</evidence>
<accession>A0ABP0EY70</accession>
<keyword evidence="10 16" id="KW-0378">Hydrolase</keyword>
<dbReference type="PROSITE" id="PS01032">
    <property type="entry name" value="PPM_1"/>
    <property type="match status" value="1"/>
</dbReference>
<evidence type="ECO:0000256" key="15">
    <source>
        <dbReference type="ARBA" id="ARBA00023288"/>
    </source>
</evidence>
<evidence type="ECO:0000259" key="18">
    <source>
        <dbReference type="PROSITE" id="PS51746"/>
    </source>
</evidence>
<evidence type="ECO:0000256" key="13">
    <source>
        <dbReference type="ARBA" id="ARBA00023136"/>
    </source>
</evidence>
<evidence type="ECO:0000256" key="1">
    <source>
        <dbReference type="ARBA" id="ARBA00001936"/>
    </source>
</evidence>
<keyword evidence="11" id="KW-0460">Magnesium</keyword>
<dbReference type="SUPFAM" id="SSF81601">
    <property type="entry name" value="Protein serine/threonine phosphatase 2C, C-terminal domain"/>
    <property type="match status" value="1"/>
</dbReference>
<evidence type="ECO:0000256" key="10">
    <source>
        <dbReference type="ARBA" id="ARBA00022801"/>
    </source>
</evidence>
<dbReference type="InterPro" id="IPR012911">
    <property type="entry name" value="PP2C_C"/>
</dbReference>
<keyword evidence="7" id="KW-0597">Phosphoprotein</keyword>
<evidence type="ECO:0000256" key="3">
    <source>
        <dbReference type="ARBA" id="ARBA00004514"/>
    </source>
</evidence>
<dbReference type="PROSITE" id="PS51746">
    <property type="entry name" value="PPM_2"/>
    <property type="match status" value="1"/>
</dbReference>
<evidence type="ECO:0000256" key="2">
    <source>
        <dbReference type="ARBA" id="ARBA00001946"/>
    </source>
</evidence>
<dbReference type="CDD" id="cd00143">
    <property type="entry name" value="PP2Cc"/>
    <property type="match status" value="1"/>
</dbReference>
<evidence type="ECO:0000256" key="11">
    <source>
        <dbReference type="ARBA" id="ARBA00022842"/>
    </source>
</evidence>
<feature type="region of interest" description="Disordered" evidence="17">
    <location>
        <begin position="384"/>
        <end position="407"/>
    </location>
</feature>
<dbReference type="InterPro" id="IPR036457">
    <property type="entry name" value="PPM-type-like_dom_sf"/>
</dbReference>
<proteinExistence type="inferred from homology"/>
<evidence type="ECO:0000256" key="5">
    <source>
        <dbReference type="ARBA" id="ARBA00006702"/>
    </source>
</evidence>
<keyword evidence="12 16" id="KW-0904">Protein phosphatase</keyword>
<protein>
    <recommendedName>
        <fullName evidence="18">PPM-type phosphatase domain-containing protein</fullName>
    </recommendedName>
</protein>
<dbReference type="SMART" id="SM00332">
    <property type="entry name" value="PP2Cc"/>
    <property type="match status" value="1"/>
</dbReference>
<evidence type="ECO:0000313" key="19">
    <source>
        <dbReference type="EMBL" id="CAK8671130.1"/>
    </source>
</evidence>
<evidence type="ECO:0000256" key="14">
    <source>
        <dbReference type="ARBA" id="ARBA00023211"/>
    </source>
</evidence>
<keyword evidence="13" id="KW-0472">Membrane</keyword>
<dbReference type="Pfam" id="PF00481">
    <property type="entry name" value="PP2C"/>
    <property type="match status" value="1"/>
</dbReference>
<feature type="domain" description="PPM-type phosphatase" evidence="18">
    <location>
        <begin position="23"/>
        <end position="294"/>
    </location>
</feature>
<keyword evidence="6" id="KW-0963">Cytoplasm</keyword>
<comment type="subcellular location">
    <subcellularLocation>
        <location evidence="3">Cytoplasm</location>
        <location evidence="3">Cytosol</location>
    </subcellularLocation>
    <subcellularLocation>
        <location evidence="4">Membrane</location>
        <topology evidence="4">Lipid-anchor</topology>
    </subcellularLocation>
</comment>
<dbReference type="InterPro" id="IPR000222">
    <property type="entry name" value="PP2C_BS"/>
</dbReference>